<evidence type="ECO:0000313" key="1">
    <source>
        <dbReference type="EMBL" id="MBC5766783.1"/>
    </source>
</evidence>
<keyword evidence="2" id="KW-1185">Reference proteome</keyword>
<proteinExistence type="predicted"/>
<organism evidence="1 2">
    <name type="scientific">Ramlibacter albus</name>
    <dbReference type="NCBI Taxonomy" id="2079448"/>
    <lineage>
        <taxon>Bacteria</taxon>
        <taxon>Pseudomonadati</taxon>
        <taxon>Pseudomonadota</taxon>
        <taxon>Betaproteobacteria</taxon>
        <taxon>Burkholderiales</taxon>
        <taxon>Comamonadaceae</taxon>
        <taxon>Ramlibacter</taxon>
    </lineage>
</organism>
<comment type="caution">
    <text evidence="1">The sequence shown here is derived from an EMBL/GenBank/DDBJ whole genome shotgun (WGS) entry which is preliminary data.</text>
</comment>
<gene>
    <name evidence="1" type="ORF">H8R02_20125</name>
</gene>
<protein>
    <submittedName>
        <fullName evidence="1">Uncharacterized protein</fullName>
    </submittedName>
</protein>
<dbReference type="AlphaFoldDB" id="A0A923MCB1"/>
<evidence type="ECO:0000313" key="2">
    <source>
        <dbReference type="Proteomes" id="UP000596827"/>
    </source>
</evidence>
<reference evidence="1" key="1">
    <citation type="submission" date="2020-08" db="EMBL/GenBank/DDBJ databases">
        <title>Ramlibacter sp. GTP1 16S ribosomal RNA gene genome sequencing and assembly.</title>
        <authorList>
            <person name="Kang M."/>
        </authorList>
    </citation>
    <scope>NUCLEOTIDE SEQUENCE</scope>
    <source>
        <strain evidence="1">GTP1</strain>
    </source>
</reference>
<accession>A0A923MCB1</accession>
<sequence length="812" mass="89980">MADANANGKLRDYAEHFLANYPCATWKDADGFAQAWAGLIWTNAARADELENARDADKLDELDRLHATFEGIVDKCKYEASGCPLPQRRERFVPPTAAKRTEADFELPHLDPPVPDGVAQDRRYALKLAKDLRSTLLSAKLWEKIGNAGDERRRHLGRAIEAAARGAAVETDAETADAKARVFGSHLGQAMGHFLESDEFTRAVDQRFEAQKGRIGRDEARMQCAGAHAQELFDRLVPAPWDGKAAVGQPERADRDHTLLELAREVQAHVASNAKQPGFEEAVQAFLAAHPLATVDEARCSVQATCALDYLGRLSRDYGNEMQAQDVYLEPIFRQLEATALAFLVDIDKSLSIRVHATPRERADPKDPSNKPCPAFAMVPPASLGKGVQRQEDFDHARKLVLDRPWSFAEDPALWKEVDRRIKASERSYADVRREVVLEFFDAARGTAKPHDPIAFLLLPDETRAWVDGLQHALRKRLLNYGFSFEVERHIGHATGSPRSAARAAAWRSIVTEYVGHAREGGALETKAAAARRPAPTPIHDRYAAFRASPAFRPEDAQALEMALQVDCYVASLAGKADFEKQCEEIRRKEPRAPEAVIRKIAAGTLAIAYVANPDNRTARRHAVYDRLEATLVQRRLECDRALKEPGAAGSDAEFSLLPLATAEAGEGRRRDVQFGRHFQELLGARLRAADTWGEVERRCKNGVGRMQACRDVFEAIVRIEITRLASGDLAARNLAKELGTGGWQGDKGFVMKRQDEHLAAQFAKALDEPFRLGAATLRIEAHLQQVPGPRESLQAKVVLDQLHANVLPGMK</sequence>
<dbReference type="RefSeq" id="WP_187083280.1">
    <property type="nucleotide sequence ID" value="NZ_JACORU010000008.1"/>
</dbReference>
<dbReference type="EMBL" id="JACORU010000008">
    <property type="protein sequence ID" value="MBC5766783.1"/>
    <property type="molecule type" value="Genomic_DNA"/>
</dbReference>
<dbReference type="Proteomes" id="UP000596827">
    <property type="component" value="Unassembled WGS sequence"/>
</dbReference>
<name>A0A923MCB1_9BURK</name>